<evidence type="ECO:0000313" key="7">
    <source>
        <dbReference type="EMBL" id="RKT71384.1"/>
    </source>
</evidence>
<accession>A0A495XEZ2</accession>
<dbReference type="GO" id="GO:0009245">
    <property type="term" value="P:lipid A biosynthetic process"/>
    <property type="evidence" value="ECO:0007669"/>
    <property type="project" value="UniProtKB-KW"/>
</dbReference>
<dbReference type="GO" id="GO:0016020">
    <property type="term" value="C:membrane"/>
    <property type="evidence" value="ECO:0007669"/>
    <property type="project" value="GOC"/>
</dbReference>
<dbReference type="GO" id="GO:0008780">
    <property type="term" value="F:acyl-[acyl-carrier-protein]-UDP-N-acetylglucosamine O-acyltransferase activity"/>
    <property type="evidence" value="ECO:0007669"/>
    <property type="project" value="InterPro"/>
</dbReference>
<evidence type="ECO:0000256" key="1">
    <source>
        <dbReference type="ARBA" id="ARBA00022516"/>
    </source>
</evidence>
<dbReference type="PANTHER" id="PTHR43480">
    <property type="entry name" value="ACYL-[ACYL-CARRIER-PROTEIN]--UDP-N-ACETYLGLUCOSAMINE O-ACYLTRANSFERASE"/>
    <property type="match status" value="1"/>
</dbReference>
<dbReference type="Pfam" id="PF13720">
    <property type="entry name" value="Acetyltransf_11"/>
    <property type="match status" value="1"/>
</dbReference>
<dbReference type="Gene3D" id="2.160.10.10">
    <property type="entry name" value="Hexapeptide repeat proteins"/>
    <property type="match status" value="1"/>
</dbReference>
<sequence length="229" mass="23909">MANRIHPTAVIGDGVELGDDNVIGPYTVIVGPTRIGDGNYIGPHASIGGPSEHVAAPHPAGWEGETAGEGVVIGSRNRIREFVCVSQGHVETTRVGDDCYLMGRSHVAHDCVVGDGVVLTSAVQLAGHCRIWSGANLGLGTVVHQRTSVGPGAMVGMGSVVTREIGAFTKAYGVPARVHGVNSVGLQRRGCTDEAVARLTGYLLGERDDYDVDLPDEVAALLEAWAARR</sequence>
<evidence type="ECO:0000256" key="2">
    <source>
        <dbReference type="ARBA" id="ARBA00022556"/>
    </source>
</evidence>
<keyword evidence="3 7" id="KW-0808">Transferase</keyword>
<name>A0A495XEZ2_9PSEU</name>
<evidence type="ECO:0000256" key="3">
    <source>
        <dbReference type="ARBA" id="ARBA00022679"/>
    </source>
</evidence>
<evidence type="ECO:0000256" key="4">
    <source>
        <dbReference type="ARBA" id="ARBA00023098"/>
    </source>
</evidence>
<dbReference type="InterPro" id="IPR029098">
    <property type="entry name" value="Acetyltransf_C"/>
</dbReference>
<evidence type="ECO:0000256" key="5">
    <source>
        <dbReference type="ARBA" id="ARBA00023315"/>
    </source>
</evidence>
<dbReference type="InterPro" id="IPR010137">
    <property type="entry name" value="Lipid_A_LpxA"/>
</dbReference>
<dbReference type="InterPro" id="IPR011004">
    <property type="entry name" value="Trimer_LpxA-like_sf"/>
</dbReference>
<dbReference type="RefSeq" id="WP_121223716.1">
    <property type="nucleotide sequence ID" value="NZ_JBIUBA010000001.1"/>
</dbReference>
<gene>
    <name evidence="7" type="ORF">DFJ66_4673</name>
</gene>
<evidence type="ECO:0000313" key="8">
    <source>
        <dbReference type="Proteomes" id="UP000272729"/>
    </source>
</evidence>
<keyword evidence="2" id="KW-0441">Lipid A biosynthesis</keyword>
<dbReference type="Pfam" id="PF00132">
    <property type="entry name" value="Hexapep"/>
    <property type="match status" value="2"/>
</dbReference>
<dbReference type="PANTHER" id="PTHR43480:SF1">
    <property type="entry name" value="ACYL-[ACYL-CARRIER-PROTEIN]--UDP-N-ACETYLGLUCOSAMINE O-ACYLTRANSFERASE, MITOCHONDRIAL-RELATED"/>
    <property type="match status" value="1"/>
</dbReference>
<keyword evidence="8" id="KW-1185">Reference proteome</keyword>
<organism evidence="7 8">
    <name type="scientific">Saccharothrix variisporea</name>
    <dbReference type="NCBI Taxonomy" id="543527"/>
    <lineage>
        <taxon>Bacteria</taxon>
        <taxon>Bacillati</taxon>
        <taxon>Actinomycetota</taxon>
        <taxon>Actinomycetes</taxon>
        <taxon>Pseudonocardiales</taxon>
        <taxon>Pseudonocardiaceae</taxon>
        <taxon>Saccharothrix</taxon>
    </lineage>
</organism>
<dbReference type="EMBL" id="RBXR01000001">
    <property type="protein sequence ID" value="RKT71384.1"/>
    <property type="molecule type" value="Genomic_DNA"/>
</dbReference>
<reference evidence="7 8" key="1">
    <citation type="submission" date="2018-10" db="EMBL/GenBank/DDBJ databases">
        <title>Sequencing the genomes of 1000 actinobacteria strains.</title>
        <authorList>
            <person name="Klenk H.-P."/>
        </authorList>
    </citation>
    <scope>NUCLEOTIDE SEQUENCE [LARGE SCALE GENOMIC DNA]</scope>
    <source>
        <strain evidence="7 8">DSM 43911</strain>
    </source>
</reference>
<dbReference type="AlphaFoldDB" id="A0A495XEZ2"/>
<dbReference type="SUPFAM" id="SSF51161">
    <property type="entry name" value="Trimeric LpxA-like enzymes"/>
    <property type="match status" value="1"/>
</dbReference>
<evidence type="ECO:0000259" key="6">
    <source>
        <dbReference type="Pfam" id="PF13720"/>
    </source>
</evidence>
<dbReference type="InterPro" id="IPR001451">
    <property type="entry name" value="Hexapep"/>
</dbReference>
<protein>
    <submittedName>
        <fullName evidence="7">UDP-N-acetylglucosamine acyltransferase</fullName>
    </submittedName>
</protein>
<proteinExistence type="predicted"/>
<keyword evidence="1" id="KW-0444">Lipid biosynthesis</keyword>
<dbReference type="OrthoDB" id="2643438at2"/>
<keyword evidence="4" id="KW-0443">Lipid metabolism</keyword>
<keyword evidence="5 7" id="KW-0012">Acyltransferase</keyword>
<dbReference type="Proteomes" id="UP000272729">
    <property type="component" value="Unassembled WGS sequence"/>
</dbReference>
<comment type="caution">
    <text evidence="7">The sequence shown here is derived from an EMBL/GenBank/DDBJ whole genome shotgun (WGS) entry which is preliminary data.</text>
</comment>
<feature type="domain" description="UDP N-acetylglucosamine O-acyltransferase C-terminal" evidence="6">
    <location>
        <begin position="168"/>
        <end position="199"/>
    </location>
</feature>